<dbReference type="Pfam" id="PF07714">
    <property type="entry name" value="PK_Tyr_Ser-Thr"/>
    <property type="match status" value="1"/>
</dbReference>
<dbReference type="Gene3D" id="1.10.510.10">
    <property type="entry name" value="Transferase(Phosphotransferase) domain 1"/>
    <property type="match status" value="1"/>
</dbReference>
<dbReference type="SUPFAM" id="SSF56112">
    <property type="entry name" value="Protein kinase-like (PK-like)"/>
    <property type="match status" value="1"/>
</dbReference>
<reference evidence="2 3" key="1">
    <citation type="submission" date="2014-06" db="EMBL/GenBank/DDBJ databases">
        <authorList>
            <consortium name="DOE Joint Genome Institute"/>
            <person name="Kuo A."/>
            <person name="Kohler A."/>
            <person name="Nagy L.G."/>
            <person name="Floudas D."/>
            <person name="Copeland A."/>
            <person name="Barry K.W."/>
            <person name="Cichocki N."/>
            <person name="Veneault-Fourrey C."/>
            <person name="LaButti K."/>
            <person name="Lindquist E.A."/>
            <person name="Lipzen A."/>
            <person name="Lundell T."/>
            <person name="Morin E."/>
            <person name="Murat C."/>
            <person name="Sun H."/>
            <person name="Tunlid A."/>
            <person name="Henrissat B."/>
            <person name="Grigoriev I.V."/>
            <person name="Hibbett D.S."/>
            <person name="Martin F."/>
            <person name="Nordberg H.P."/>
            <person name="Cantor M.N."/>
            <person name="Hua S.X."/>
        </authorList>
    </citation>
    <scope>NUCLEOTIDE SEQUENCE [LARGE SCALE GENOMIC DNA]</scope>
    <source>
        <strain evidence="2 3">ATCC 200175</strain>
    </source>
</reference>
<dbReference type="PROSITE" id="PS00108">
    <property type="entry name" value="PROTEIN_KINASE_ST"/>
    <property type="match status" value="1"/>
</dbReference>
<evidence type="ECO:0000313" key="3">
    <source>
        <dbReference type="Proteomes" id="UP000053647"/>
    </source>
</evidence>
<gene>
    <name evidence="2" type="ORF">PAXINDRAFT_11704</name>
</gene>
<dbReference type="AlphaFoldDB" id="A0A0C9SZL2"/>
<dbReference type="InterPro" id="IPR011009">
    <property type="entry name" value="Kinase-like_dom_sf"/>
</dbReference>
<evidence type="ECO:0000259" key="1">
    <source>
        <dbReference type="PROSITE" id="PS50011"/>
    </source>
</evidence>
<dbReference type="CDD" id="cd14014">
    <property type="entry name" value="STKc_PknB_like"/>
    <property type="match status" value="1"/>
</dbReference>
<organism evidence="2 3">
    <name type="scientific">Paxillus involutus ATCC 200175</name>
    <dbReference type="NCBI Taxonomy" id="664439"/>
    <lineage>
        <taxon>Eukaryota</taxon>
        <taxon>Fungi</taxon>
        <taxon>Dikarya</taxon>
        <taxon>Basidiomycota</taxon>
        <taxon>Agaricomycotina</taxon>
        <taxon>Agaricomycetes</taxon>
        <taxon>Agaricomycetidae</taxon>
        <taxon>Boletales</taxon>
        <taxon>Paxilineae</taxon>
        <taxon>Paxillaceae</taxon>
        <taxon>Paxillus</taxon>
    </lineage>
</organism>
<proteinExistence type="predicted"/>
<dbReference type="GO" id="GO:0004674">
    <property type="term" value="F:protein serine/threonine kinase activity"/>
    <property type="evidence" value="ECO:0007669"/>
    <property type="project" value="TreeGrafter"/>
</dbReference>
<accession>A0A0C9SZL2</accession>
<keyword evidence="3" id="KW-1185">Reference proteome</keyword>
<protein>
    <recommendedName>
        <fullName evidence="1">Protein kinase domain-containing protein</fullName>
    </recommendedName>
</protein>
<feature type="domain" description="Protein kinase" evidence="1">
    <location>
        <begin position="1"/>
        <end position="256"/>
    </location>
</feature>
<dbReference type="GO" id="GO:0005524">
    <property type="term" value="F:ATP binding"/>
    <property type="evidence" value="ECO:0007669"/>
    <property type="project" value="InterPro"/>
</dbReference>
<dbReference type="HOGENOM" id="CLU_000288_7_18_1"/>
<dbReference type="OrthoDB" id="346907at2759"/>
<dbReference type="EMBL" id="KN819336">
    <property type="protein sequence ID" value="KIJ15584.1"/>
    <property type="molecule type" value="Genomic_DNA"/>
</dbReference>
<dbReference type="InterPro" id="IPR008271">
    <property type="entry name" value="Ser/Thr_kinase_AS"/>
</dbReference>
<dbReference type="InterPro" id="IPR001245">
    <property type="entry name" value="Ser-Thr/Tyr_kinase_cat_dom"/>
</dbReference>
<dbReference type="Proteomes" id="UP000053647">
    <property type="component" value="Unassembled WGS sequence"/>
</dbReference>
<dbReference type="PANTHER" id="PTHR44329">
    <property type="entry name" value="SERINE/THREONINE-PROTEIN KINASE TNNI3K-RELATED"/>
    <property type="match status" value="1"/>
</dbReference>
<reference evidence="3" key="2">
    <citation type="submission" date="2015-01" db="EMBL/GenBank/DDBJ databases">
        <title>Evolutionary Origins and Diversification of the Mycorrhizal Mutualists.</title>
        <authorList>
            <consortium name="DOE Joint Genome Institute"/>
            <consortium name="Mycorrhizal Genomics Consortium"/>
            <person name="Kohler A."/>
            <person name="Kuo A."/>
            <person name="Nagy L.G."/>
            <person name="Floudas D."/>
            <person name="Copeland A."/>
            <person name="Barry K.W."/>
            <person name="Cichocki N."/>
            <person name="Veneault-Fourrey C."/>
            <person name="LaButti K."/>
            <person name="Lindquist E.A."/>
            <person name="Lipzen A."/>
            <person name="Lundell T."/>
            <person name="Morin E."/>
            <person name="Murat C."/>
            <person name="Riley R."/>
            <person name="Ohm R."/>
            <person name="Sun H."/>
            <person name="Tunlid A."/>
            <person name="Henrissat B."/>
            <person name="Grigoriev I.V."/>
            <person name="Hibbett D.S."/>
            <person name="Martin F."/>
        </authorList>
    </citation>
    <scope>NUCLEOTIDE SEQUENCE [LARGE SCALE GENOMIC DNA]</scope>
    <source>
        <strain evidence="3">ATCC 200175</strain>
    </source>
</reference>
<dbReference type="SMART" id="SM00220">
    <property type="entry name" value="S_TKc"/>
    <property type="match status" value="1"/>
</dbReference>
<sequence>MALINVHLKDLTGTIRKTGNDACDHGNDADIWLGEPKDPKQMPRQLAIKVIRSVFTAADVQKLNDKLLREARLWTTLKHPNIVPFLGITTDMGRNSAPSLVSPYYKHGSLKGYITGNSLIHSNKMDLVCQFASGLAYLHTCNIVHGDIKPGNILIDDDGRVVLSDFGLSRVLEVSGFTTKDTPGTLRYMAPELLAEEPAPGTTSGAIRTTISADVWAFAVAATEVRKAGHTWLSILVKRITFSDLLDEETLSRLRQ</sequence>
<dbReference type="InterPro" id="IPR000719">
    <property type="entry name" value="Prot_kinase_dom"/>
</dbReference>
<evidence type="ECO:0000313" key="2">
    <source>
        <dbReference type="EMBL" id="KIJ15584.1"/>
    </source>
</evidence>
<dbReference type="InterPro" id="IPR051681">
    <property type="entry name" value="Ser/Thr_Kinases-Pseudokinases"/>
</dbReference>
<name>A0A0C9SZL2_PAXIN</name>
<dbReference type="PROSITE" id="PS50011">
    <property type="entry name" value="PROTEIN_KINASE_DOM"/>
    <property type="match status" value="1"/>
</dbReference>